<dbReference type="Pfam" id="PF09832">
    <property type="entry name" value="DUF2059"/>
    <property type="match status" value="1"/>
</dbReference>
<dbReference type="HOGENOM" id="CLU_146003_0_0_7"/>
<dbReference type="KEGG" id="gbm:Gbem_1483"/>
<dbReference type="InterPro" id="IPR018637">
    <property type="entry name" value="DUF2059"/>
</dbReference>
<reference evidence="3 4" key="2">
    <citation type="journal article" date="2010" name="BMC Genomics">
        <title>The genome of Geobacter bemidjiensis, exemplar for the subsurface clade of Geobacter species that predominate in Fe(III)-reducing subsurface environments.</title>
        <authorList>
            <person name="Aklujkar M."/>
            <person name="Young N.D."/>
            <person name="Holmes D."/>
            <person name="Chavan M."/>
            <person name="Risso C."/>
            <person name="Kiss H.E."/>
            <person name="Han C.S."/>
            <person name="Land M.L."/>
            <person name="Lovley D.R."/>
        </authorList>
    </citation>
    <scope>NUCLEOTIDE SEQUENCE [LARGE SCALE GENOMIC DNA]</scope>
    <source>
        <strain evidence="4">ATCC BAA-1014 / DSM 16622 / JCM 12645 / Bem</strain>
    </source>
</reference>
<organism evidence="3 4">
    <name type="scientific">Citrifermentans bemidjiense (strain ATCC BAA-1014 / DSM 16622 / JCM 12645 / Bem)</name>
    <name type="common">Geobacter bemidjiensis</name>
    <dbReference type="NCBI Taxonomy" id="404380"/>
    <lineage>
        <taxon>Bacteria</taxon>
        <taxon>Pseudomonadati</taxon>
        <taxon>Thermodesulfobacteriota</taxon>
        <taxon>Desulfuromonadia</taxon>
        <taxon>Geobacterales</taxon>
        <taxon>Geobacteraceae</taxon>
        <taxon>Citrifermentans</taxon>
    </lineage>
</organism>
<evidence type="ECO:0000256" key="1">
    <source>
        <dbReference type="SAM" id="SignalP"/>
    </source>
</evidence>
<evidence type="ECO:0000259" key="2">
    <source>
        <dbReference type="Pfam" id="PF09832"/>
    </source>
</evidence>
<proteinExistence type="predicted"/>
<feature type="signal peptide" evidence="1">
    <location>
        <begin position="1"/>
        <end position="20"/>
    </location>
</feature>
<keyword evidence="1" id="KW-0732">Signal</keyword>
<dbReference type="STRING" id="404380.Gbem_1483"/>
<accession>B5E7W5</accession>
<evidence type="ECO:0000313" key="3">
    <source>
        <dbReference type="EMBL" id="ACH38501.1"/>
    </source>
</evidence>
<name>B5E7W5_CITBB</name>
<dbReference type="eggNOG" id="COG3184">
    <property type="taxonomic scope" value="Bacteria"/>
</dbReference>
<evidence type="ECO:0000313" key="4">
    <source>
        <dbReference type="Proteomes" id="UP000008825"/>
    </source>
</evidence>
<keyword evidence="4" id="KW-1185">Reference proteome</keyword>
<dbReference type="EMBL" id="CP001124">
    <property type="protein sequence ID" value="ACH38501.1"/>
    <property type="molecule type" value="Genomic_DNA"/>
</dbReference>
<feature type="chain" id="PRO_5002832337" description="DUF2059 domain-containing protein" evidence="1">
    <location>
        <begin position="21"/>
        <end position="146"/>
    </location>
</feature>
<sequence>MKIASFTIVLVLLMVSVAFALEDTSLNRLTQAERYLEVTPPKDLLQDAAEQMAMNFDPSERQAFKDLMTKHLDIEALTKTMKDTMVKHFTADELKALADFYGSVEGKSSMKKFGAYMADVMPSIQAEMLKAISKANREVADTEEEK</sequence>
<dbReference type="Proteomes" id="UP000008825">
    <property type="component" value="Chromosome"/>
</dbReference>
<reference evidence="3 4" key="1">
    <citation type="submission" date="2008-07" db="EMBL/GenBank/DDBJ databases">
        <title>Complete sequence of Geobacter bemidjiensis BEM.</title>
        <authorList>
            <consortium name="US DOE Joint Genome Institute"/>
            <person name="Lucas S."/>
            <person name="Copeland A."/>
            <person name="Lapidus A."/>
            <person name="Glavina del Rio T."/>
            <person name="Dalin E."/>
            <person name="Tice H."/>
            <person name="Bruce D."/>
            <person name="Goodwin L."/>
            <person name="Pitluck S."/>
            <person name="Kiss H."/>
            <person name="Brettin T."/>
            <person name="Detter J.C."/>
            <person name="Han C."/>
            <person name="Kuske C.R."/>
            <person name="Schmutz J."/>
            <person name="Larimer F."/>
            <person name="Land M."/>
            <person name="Hauser L."/>
            <person name="Kyrpides N."/>
            <person name="Lykidis A."/>
            <person name="Lovley D."/>
            <person name="Richardson P."/>
        </authorList>
    </citation>
    <scope>NUCLEOTIDE SEQUENCE [LARGE SCALE GENOMIC DNA]</scope>
    <source>
        <strain evidence="4">ATCC BAA-1014 / DSM 16622 / JCM 12645 / Bem</strain>
    </source>
</reference>
<protein>
    <recommendedName>
        <fullName evidence="2">DUF2059 domain-containing protein</fullName>
    </recommendedName>
</protein>
<feature type="domain" description="DUF2059" evidence="2">
    <location>
        <begin position="77"/>
        <end position="131"/>
    </location>
</feature>
<gene>
    <name evidence="3" type="ordered locus">Gbem_1483</name>
</gene>
<dbReference type="AlphaFoldDB" id="B5E7W5"/>